<keyword evidence="3" id="KW-0732">Signal</keyword>
<evidence type="ECO:0000256" key="3">
    <source>
        <dbReference type="SAM" id="SignalP"/>
    </source>
</evidence>
<gene>
    <name evidence="5" type="ORF">PXH66_18070</name>
</gene>
<feature type="chain" id="PRO_5041998269" evidence="3">
    <location>
        <begin position="21"/>
        <end position="527"/>
    </location>
</feature>
<evidence type="ECO:0000256" key="2">
    <source>
        <dbReference type="ARBA" id="ARBA00022801"/>
    </source>
</evidence>
<evidence type="ECO:0000313" key="6">
    <source>
        <dbReference type="Proteomes" id="UP001218638"/>
    </source>
</evidence>
<dbReference type="PANTHER" id="PTHR43695:SF1">
    <property type="entry name" value="RHAMNOGALACTURONAN ACETYLESTERASE"/>
    <property type="match status" value="1"/>
</dbReference>
<dbReference type="InterPro" id="IPR013830">
    <property type="entry name" value="SGNH_hydro"/>
</dbReference>
<dbReference type="Proteomes" id="UP001218638">
    <property type="component" value="Chromosome"/>
</dbReference>
<sequence length="527" mass="56872">MFSSRLFCCLVLGFVATARAQESAPVLNPDLPTIFIAGDSTAARNGNPDIQGWAEPFAAFFDDSAVNVANRARGGRSSRTFITEGHWAKLLAELKAGDVVLIQFGHNDGGAINREPEGSSRPLRARGSLPGLGDETEAIDNAVTGKPEVVRTFGAYVREMIADVHAREATPILVSLTIRDIWKAGKVERGSGRYRDWLRTLAAEAELGFVDLTRLAADVYQELGEPASKTFYTADYVHTNDEGARLHAALVLSGLKGLRRGAVDVTPWLSRTGTGVPKDSIGWLNLPEPADPDLLSIVLIGDSTVRNGGGDGGGGQWGWGEPLAEILDATEVNVVNRAIGGLSSRTFLTQGHWSRAKMLLKPGDWVLMQFGHNDAAPLTDARRARGTMRTAGHETQAVYNLLTHETEVVHTYGDYLRRYIKETRELGAHPVVCTPVPRKKWDDATGLISRGGPDSYAAIARQVAAEEGVPVIDLNALVAGRYDALSHEEVDTLFGDAHTHTSRLGAELTAAIVAEAWREIAAHAHED</sequence>
<dbReference type="GO" id="GO:0016788">
    <property type="term" value="F:hydrolase activity, acting on ester bonds"/>
    <property type="evidence" value="ECO:0007669"/>
    <property type="project" value="UniProtKB-ARBA"/>
</dbReference>
<name>A0AAF0CMK1_9BACT</name>
<dbReference type="RefSeq" id="WP_330931088.1">
    <property type="nucleotide sequence ID" value="NZ_CP119075.1"/>
</dbReference>
<protein>
    <submittedName>
        <fullName evidence="5">Rhamnogalacturonan acetylesterase</fullName>
    </submittedName>
</protein>
<organism evidence="5 6">
    <name type="scientific">Synoicihabitans lomoniglobus</name>
    <dbReference type="NCBI Taxonomy" id="2909285"/>
    <lineage>
        <taxon>Bacteria</taxon>
        <taxon>Pseudomonadati</taxon>
        <taxon>Verrucomicrobiota</taxon>
        <taxon>Opitutia</taxon>
        <taxon>Opitutales</taxon>
        <taxon>Opitutaceae</taxon>
        <taxon>Synoicihabitans</taxon>
    </lineage>
</organism>
<dbReference type="Gene3D" id="3.40.50.1110">
    <property type="entry name" value="SGNH hydrolase"/>
    <property type="match status" value="2"/>
</dbReference>
<dbReference type="InterPro" id="IPR036514">
    <property type="entry name" value="SGNH_hydro_sf"/>
</dbReference>
<accession>A0AAF0CMK1</accession>
<proteinExistence type="inferred from homology"/>
<reference evidence="5" key="1">
    <citation type="submission" date="2023-03" db="EMBL/GenBank/DDBJ databases">
        <title>Lomoglobus Profundus gen. nov., sp. nov., a novel member of the phylum Verrucomicrobia, isolated from deep-marine sediment of South China Sea.</title>
        <authorList>
            <person name="Ahmad T."/>
            <person name="Ishaq S.E."/>
            <person name="Wang F."/>
        </authorList>
    </citation>
    <scope>NUCLEOTIDE SEQUENCE</scope>
    <source>
        <strain evidence="5">LMO-M01</strain>
    </source>
</reference>
<dbReference type="Pfam" id="PF13472">
    <property type="entry name" value="Lipase_GDSL_2"/>
    <property type="match status" value="2"/>
</dbReference>
<evidence type="ECO:0000313" key="5">
    <source>
        <dbReference type="EMBL" id="WED64248.1"/>
    </source>
</evidence>
<dbReference type="CDD" id="cd01821">
    <property type="entry name" value="Rhamnogalacturan_acetylesterase_like"/>
    <property type="match status" value="2"/>
</dbReference>
<keyword evidence="6" id="KW-1185">Reference proteome</keyword>
<dbReference type="InterPro" id="IPR037459">
    <property type="entry name" value="RhgT-like"/>
</dbReference>
<evidence type="ECO:0000259" key="4">
    <source>
        <dbReference type="Pfam" id="PF13472"/>
    </source>
</evidence>
<feature type="domain" description="SGNH hydrolase-type esterase" evidence="4">
    <location>
        <begin position="299"/>
        <end position="505"/>
    </location>
</feature>
<dbReference type="EMBL" id="CP119075">
    <property type="protein sequence ID" value="WED64248.1"/>
    <property type="molecule type" value="Genomic_DNA"/>
</dbReference>
<keyword evidence="2" id="KW-0378">Hydrolase</keyword>
<dbReference type="AlphaFoldDB" id="A0AAF0CMK1"/>
<feature type="domain" description="SGNH hydrolase-type esterase" evidence="4">
    <location>
        <begin position="38"/>
        <end position="246"/>
    </location>
</feature>
<dbReference type="SUPFAM" id="SSF52266">
    <property type="entry name" value="SGNH hydrolase"/>
    <property type="match status" value="2"/>
</dbReference>
<evidence type="ECO:0000256" key="1">
    <source>
        <dbReference type="ARBA" id="ARBA00008668"/>
    </source>
</evidence>
<dbReference type="KEGG" id="slom:PXH66_18070"/>
<feature type="signal peptide" evidence="3">
    <location>
        <begin position="1"/>
        <end position="20"/>
    </location>
</feature>
<comment type="similarity">
    <text evidence="1">Belongs to the 'GDSL' lipolytic enzyme family.</text>
</comment>
<dbReference type="PANTHER" id="PTHR43695">
    <property type="entry name" value="PUTATIVE (AFU_ORTHOLOGUE AFUA_2G17250)-RELATED"/>
    <property type="match status" value="1"/>
</dbReference>